<keyword evidence="2" id="KW-1185">Reference proteome</keyword>
<evidence type="ECO:0000313" key="2">
    <source>
        <dbReference type="Proteomes" id="UP000789405"/>
    </source>
</evidence>
<reference evidence="1" key="1">
    <citation type="submission" date="2021-06" db="EMBL/GenBank/DDBJ databases">
        <authorList>
            <person name="Kallberg Y."/>
            <person name="Tangrot J."/>
            <person name="Rosling A."/>
        </authorList>
    </citation>
    <scope>NUCLEOTIDE SEQUENCE</scope>
    <source>
        <strain evidence="1">MA453B</strain>
    </source>
</reference>
<dbReference type="OrthoDB" id="2382073at2759"/>
<name>A0A9N9K3W6_9GLOM</name>
<dbReference type="InterPro" id="IPR015424">
    <property type="entry name" value="PyrdxlP-dep_Trfase"/>
</dbReference>
<dbReference type="EMBL" id="CAJVPY010044478">
    <property type="protein sequence ID" value="CAG8808970.1"/>
    <property type="molecule type" value="Genomic_DNA"/>
</dbReference>
<accession>A0A9N9K3W6</accession>
<dbReference type="Proteomes" id="UP000789405">
    <property type="component" value="Unassembled WGS sequence"/>
</dbReference>
<feature type="non-terminal residue" evidence="1">
    <location>
        <position position="1"/>
    </location>
</feature>
<dbReference type="SUPFAM" id="SSF53383">
    <property type="entry name" value="PLP-dependent transferases"/>
    <property type="match status" value="1"/>
</dbReference>
<dbReference type="Gene3D" id="3.90.1150.10">
    <property type="entry name" value="Aspartate Aminotransferase, domain 1"/>
    <property type="match status" value="1"/>
</dbReference>
<sequence>LNRMARKAGFNTRPVTSPVVPVGKECLRFCIHADNTEEEILKLLSVIENFFIEDRRTNYIQISKL</sequence>
<dbReference type="AlphaFoldDB" id="A0A9N9K3W6"/>
<protein>
    <submittedName>
        <fullName evidence="1">24858_t:CDS:1</fullName>
    </submittedName>
</protein>
<gene>
    <name evidence="1" type="ORF">DERYTH_LOCUS24994</name>
</gene>
<proteinExistence type="predicted"/>
<comment type="caution">
    <text evidence="1">The sequence shown here is derived from an EMBL/GenBank/DDBJ whole genome shotgun (WGS) entry which is preliminary data.</text>
</comment>
<evidence type="ECO:0000313" key="1">
    <source>
        <dbReference type="EMBL" id="CAG8808970.1"/>
    </source>
</evidence>
<organism evidence="1 2">
    <name type="scientific">Dentiscutata erythropus</name>
    <dbReference type="NCBI Taxonomy" id="1348616"/>
    <lineage>
        <taxon>Eukaryota</taxon>
        <taxon>Fungi</taxon>
        <taxon>Fungi incertae sedis</taxon>
        <taxon>Mucoromycota</taxon>
        <taxon>Glomeromycotina</taxon>
        <taxon>Glomeromycetes</taxon>
        <taxon>Diversisporales</taxon>
        <taxon>Gigasporaceae</taxon>
        <taxon>Dentiscutata</taxon>
    </lineage>
</organism>
<dbReference type="InterPro" id="IPR015422">
    <property type="entry name" value="PyrdxlP-dep_Trfase_small"/>
</dbReference>